<dbReference type="EMBL" id="BARW01037351">
    <property type="protein sequence ID" value="GAJ24173.1"/>
    <property type="molecule type" value="Genomic_DNA"/>
</dbReference>
<evidence type="ECO:0000256" key="1">
    <source>
        <dbReference type="SAM" id="MobiDB-lite"/>
    </source>
</evidence>
<accession>X1V333</accession>
<sequence length="47" mass="5475">SKKSHEKVVGDEPKNKSNGNKVFDNSFNYVVFLFHWCHYGANIYGLR</sequence>
<feature type="non-terminal residue" evidence="2">
    <location>
        <position position="1"/>
    </location>
</feature>
<gene>
    <name evidence="2" type="ORF">S12H4_57691</name>
</gene>
<evidence type="ECO:0000313" key="2">
    <source>
        <dbReference type="EMBL" id="GAJ24173.1"/>
    </source>
</evidence>
<feature type="region of interest" description="Disordered" evidence="1">
    <location>
        <begin position="1"/>
        <end position="22"/>
    </location>
</feature>
<comment type="caution">
    <text evidence="2">The sequence shown here is derived from an EMBL/GenBank/DDBJ whole genome shotgun (WGS) entry which is preliminary data.</text>
</comment>
<proteinExistence type="predicted"/>
<feature type="compositionally biased region" description="Basic and acidic residues" evidence="1">
    <location>
        <begin position="1"/>
        <end position="15"/>
    </location>
</feature>
<reference evidence="2" key="1">
    <citation type="journal article" date="2014" name="Front. Microbiol.">
        <title>High frequency of phylogenetically diverse reductive dehalogenase-homologous genes in deep subseafloor sedimentary metagenomes.</title>
        <authorList>
            <person name="Kawai M."/>
            <person name="Futagami T."/>
            <person name="Toyoda A."/>
            <person name="Takaki Y."/>
            <person name="Nishi S."/>
            <person name="Hori S."/>
            <person name="Arai W."/>
            <person name="Tsubouchi T."/>
            <person name="Morono Y."/>
            <person name="Uchiyama I."/>
            <person name="Ito T."/>
            <person name="Fujiyama A."/>
            <person name="Inagaki F."/>
            <person name="Takami H."/>
        </authorList>
    </citation>
    <scope>NUCLEOTIDE SEQUENCE</scope>
    <source>
        <strain evidence="2">Expedition CK06-06</strain>
    </source>
</reference>
<dbReference type="AlphaFoldDB" id="X1V333"/>
<organism evidence="2">
    <name type="scientific">marine sediment metagenome</name>
    <dbReference type="NCBI Taxonomy" id="412755"/>
    <lineage>
        <taxon>unclassified sequences</taxon>
        <taxon>metagenomes</taxon>
        <taxon>ecological metagenomes</taxon>
    </lineage>
</organism>
<protein>
    <submittedName>
        <fullName evidence="2">Uncharacterized protein</fullName>
    </submittedName>
</protein>
<name>X1V333_9ZZZZ</name>